<feature type="transmembrane region" description="Helical" evidence="9">
    <location>
        <begin position="104"/>
        <end position="123"/>
    </location>
</feature>
<feature type="transmembrane region" description="Helical" evidence="9">
    <location>
        <begin position="130"/>
        <end position="147"/>
    </location>
</feature>
<comment type="subcellular location">
    <subcellularLocation>
        <location evidence="1">Cell membrane</location>
        <topology evidence="1">Multi-pass membrane protein</topology>
    </subcellularLocation>
</comment>
<dbReference type="EMBL" id="FOZS01000002">
    <property type="protein sequence ID" value="SFS68807.1"/>
    <property type="molecule type" value="Genomic_DNA"/>
</dbReference>
<dbReference type="InterPro" id="IPR019127">
    <property type="entry name" value="Exosortase"/>
</dbReference>
<dbReference type="GO" id="GO:0005886">
    <property type="term" value="C:plasma membrane"/>
    <property type="evidence" value="ECO:0007669"/>
    <property type="project" value="UniProtKB-SubCell"/>
</dbReference>
<dbReference type="OrthoDB" id="200496at2157"/>
<evidence type="ECO:0000256" key="4">
    <source>
        <dbReference type="ARBA" id="ARBA00022692"/>
    </source>
</evidence>
<evidence type="ECO:0000256" key="5">
    <source>
        <dbReference type="ARBA" id="ARBA00022801"/>
    </source>
</evidence>
<dbReference type="GO" id="GO:0006508">
    <property type="term" value="P:proteolysis"/>
    <property type="evidence" value="ECO:0007669"/>
    <property type="project" value="UniProtKB-KW"/>
</dbReference>
<dbReference type="Pfam" id="PF09721">
    <property type="entry name" value="Exosortase_EpsH"/>
    <property type="match status" value="1"/>
</dbReference>
<dbReference type="NCBIfam" id="TIGR04125">
    <property type="entry name" value="exosort_PGF_TRM"/>
    <property type="match status" value="1"/>
</dbReference>
<dbReference type="PIRSF" id="PIRSF025737">
    <property type="entry name" value="Cyco1"/>
    <property type="match status" value="1"/>
</dbReference>
<evidence type="ECO:0000313" key="10">
    <source>
        <dbReference type="EMBL" id="SFS68807.1"/>
    </source>
</evidence>
<name>A0A1I6RVR7_9EURY</name>
<accession>A0A1I6RVR7</accession>
<dbReference type="InterPro" id="IPR014522">
    <property type="entry name" value="ArtA"/>
</dbReference>
<dbReference type="Proteomes" id="UP000199199">
    <property type="component" value="Unassembled WGS sequence"/>
</dbReference>
<reference evidence="11" key="1">
    <citation type="submission" date="2016-10" db="EMBL/GenBank/DDBJ databases">
        <authorList>
            <person name="Varghese N."/>
            <person name="Submissions S."/>
        </authorList>
    </citation>
    <scope>NUCLEOTIDE SEQUENCE [LARGE SCALE GENOMIC DNA]</scope>
    <source>
        <strain evidence="11">DSM 22427</strain>
    </source>
</reference>
<sequence>MSSLPATGSLSAGALDPSGSLAAGTPAAITSPITELAQTTVVGSFTVVNLLAWVSIGIFVLAFALEWLGEIDPARYVAAGAWVLFGLFWLLMAPHYYADVQSPLQTLLSLAALPLCTYAAYLLVNGRASLLVLSKAVAIMGIIYLPAETIPFVRRWLIETTAAQTHYGMELLGHSPGLIEGSAGYESKFGFDPDETVTGRTTYIIMACTGIGSMAIFGGLIGAVKAPLKRKVAAFAVAIGVIWFLNLIRNVFIGLASPWGWFQHDPIVHVMTTYLGTQPDRVSYLVAHNYISQLGSVIALLGIAYLLMKILPEILEPLEEVLFIISGTEYDLEEAIDAEKPADADD</sequence>
<keyword evidence="2" id="KW-1003">Cell membrane</keyword>
<keyword evidence="5" id="KW-0378">Hydrolase</keyword>
<evidence type="ECO:0000256" key="8">
    <source>
        <dbReference type="PIRSR" id="PIRSR025737-1"/>
    </source>
</evidence>
<keyword evidence="7 9" id="KW-0472">Membrane</keyword>
<feature type="active site" description="Proton donor" evidence="8">
    <location>
        <position position="249"/>
    </location>
</feature>
<feature type="transmembrane region" description="Helical" evidence="9">
    <location>
        <begin position="203"/>
        <end position="221"/>
    </location>
</feature>
<evidence type="ECO:0000256" key="9">
    <source>
        <dbReference type="SAM" id="Phobius"/>
    </source>
</evidence>
<feature type="active site" description="Acyl-thioester intermediate" evidence="8">
    <location>
        <position position="208"/>
    </location>
</feature>
<dbReference type="InterPro" id="IPR026392">
    <property type="entry name" value="Exo/Archaeosortase_dom"/>
</dbReference>
<feature type="transmembrane region" description="Helical" evidence="9">
    <location>
        <begin position="46"/>
        <end position="65"/>
    </location>
</feature>
<feature type="transmembrane region" description="Helical" evidence="9">
    <location>
        <begin position="77"/>
        <end position="98"/>
    </location>
</feature>
<gene>
    <name evidence="10" type="ORF">SAMN04488556_2218</name>
</gene>
<dbReference type="RefSeq" id="WP_092904545.1">
    <property type="nucleotide sequence ID" value="NZ_FOZS01000002.1"/>
</dbReference>
<dbReference type="AlphaFoldDB" id="A0A1I6RVR7"/>
<keyword evidence="3" id="KW-0645">Protease</keyword>
<evidence type="ECO:0000256" key="7">
    <source>
        <dbReference type="ARBA" id="ARBA00023136"/>
    </source>
</evidence>
<evidence type="ECO:0000313" key="11">
    <source>
        <dbReference type="Proteomes" id="UP000199199"/>
    </source>
</evidence>
<organism evidence="10 11">
    <name type="scientific">Halostagnicola kamekurae</name>
    <dbReference type="NCBI Taxonomy" id="619731"/>
    <lineage>
        <taxon>Archaea</taxon>
        <taxon>Methanobacteriati</taxon>
        <taxon>Methanobacteriota</taxon>
        <taxon>Stenosarchaea group</taxon>
        <taxon>Halobacteria</taxon>
        <taxon>Halobacteriales</taxon>
        <taxon>Natrialbaceae</taxon>
        <taxon>Halostagnicola</taxon>
    </lineage>
</organism>
<evidence type="ECO:0000256" key="1">
    <source>
        <dbReference type="ARBA" id="ARBA00004651"/>
    </source>
</evidence>
<evidence type="ECO:0000256" key="3">
    <source>
        <dbReference type="ARBA" id="ARBA00022670"/>
    </source>
</evidence>
<evidence type="ECO:0000256" key="2">
    <source>
        <dbReference type="ARBA" id="ARBA00022475"/>
    </source>
</evidence>
<feature type="transmembrane region" description="Helical" evidence="9">
    <location>
        <begin position="233"/>
        <end position="256"/>
    </location>
</feature>
<dbReference type="NCBIfam" id="TIGR04178">
    <property type="entry name" value="exo_archaeo"/>
    <property type="match status" value="1"/>
</dbReference>
<keyword evidence="11" id="KW-1185">Reference proteome</keyword>
<keyword evidence="6 9" id="KW-1133">Transmembrane helix</keyword>
<evidence type="ECO:0000256" key="6">
    <source>
        <dbReference type="ARBA" id="ARBA00022989"/>
    </source>
</evidence>
<dbReference type="GO" id="GO:0008233">
    <property type="term" value="F:peptidase activity"/>
    <property type="evidence" value="ECO:0007669"/>
    <property type="project" value="UniProtKB-KW"/>
</dbReference>
<feature type="transmembrane region" description="Helical" evidence="9">
    <location>
        <begin position="290"/>
        <end position="308"/>
    </location>
</feature>
<proteinExistence type="predicted"/>
<keyword evidence="4 9" id="KW-0812">Transmembrane</keyword>
<protein>
    <submittedName>
        <fullName evidence="10">Archaeosortase A, PGF-CTERM-specific</fullName>
    </submittedName>
</protein>